<dbReference type="GO" id="GO:0003743">
    <property type="term" value="F:translation initiation factor activity"/>
    <property type="evidence" value="ECO:0007669"/>
    <property type="project" value="UniProtKB-KW"/>
</dbReference>
<feature type="domain" description="Replication initiation protein-like C-terminal" evidence="1">
    <location>
        <begin position="104"/>
        <end position="265"/>
    </location>
</feature>
<keyword evidence="2" id="KW-0396">Initiation factor</keyword>
<keyword evidence="2" id="KW-0648">Protein biosynthesis</keyword>
<dbReference type="InterPro" id="IPR003491">
    <property type="entry name" value="REP-like_C"/>
</dbReference>
<protein>
    <submittedName>
        <fullName evidence="2">Replication initiation factor domain-containing protein</fullName>
    </submittedName>
</protein>
<dbReference type="AlphaFoldDB" id="A0A8I1MVQ1"/>
<evidence type="ECO:0000313" key="2">
    <source>
        <dbReference type="EMBL" id="MBN8743461.1"/>
    </source>
</evidence>
<dbReference type="RefSeq" id="WP_276728253.1">
    <property type="nucleotide sequence ID" value="NZ_JAFKMR010000012.1"/>
</dbReference>
<name>A0A8I1MVQ1_THIA3</name>
<accession>A0A8I1MVQ1</accession>
<evidence type="ECO:0000259" key="1">
    <source>
        <dbReference type="Pfam" id="PF02486"/>
    </source>
</evidence>
<comment type="caution">
    <text evidence="2">The sequence shown here is derived from an EMBL/GenBank/DDBJ whole genome shotgun (WGS) entry which is preliminary data.</text>
</comment>
<sequence>MAIDWFSVTFLPESHDLDVGAECWELLKRVIGAVSGAEAPPTKGYDRGVKFFVRSFGQMVNIGRCDWGGALHQNRARLELSGSGSRVVKHWWGVLDWLEEQREVKITRVDLALDFLEGEFGIKDAVQWLKDGLFNNGGRNPRHSTPGDWLSEQPVHGRTLEIGRRENGKMLRVYEKGRQLGRQDSEWVRFEVEIRNNDREIPLDVLTNPGRYFAGAYKALQGLSDHAPARIATQQKEGQISVERMSEVVRTQYGPFLHVLRASMTSDQVMEALSRPGVPRRLERSAVAHVFEPEECV</sequence>
<dbReference type="Pfam" id="PF02486">
    <property type="entry name" value="Rep_trans"/>
    <property type="match status" value="1"/>
</dbReference>
<organism evidence="2 3">
    <name type="scientific">Thiomonas arsenitoxydans (strain DSM 22701 / CIP 110005 / 3As)</name>
    <dbReference type="NCBI Taxonomy" id="426114"/>
    <lineage>
        <taxon>Bacteria</taxon>
        <taxon>Pseudomonadati</taxon>
        <taxon>Pseudomonadota</taxon>
        <taxon>Betaproteobacteria</taxon>
        <taxon>Burkholderiales</taxon>
        <taxon>Thiomonas</taxon>
    </lineage>
</organism>
<dbReference type="EMBL" id="JAFKMR010000012">
    <property type="protein sequence ID" value="MBN8743461.1"/>
    <property type="molecule type" value="Genomic_DNA"/>
</dbReference>
<evidence type="ECO:0000313" key="3">
    <source>
        <dbReference type="Proteomes" id="UP000664800"/>
    </source>
</evidence>
<gene>
    <name evidence="2" type="ORF">J0I24_04055</name>
</gene>
<reference evidence="2" key="1">
    <citation type="submission" date="2021-02" db="EMBL/GenBank/DDBJ databases">
        <title>Thiocyanate and organic carbon inputs drive convergent selection for specific autotrophic Afipia and Thiobacillus strains within complex microbiomes.</title>
        <authorList>
            <person name="Huddy R.J."/>
            <person name="Sachdeva R."/>
            <person name="Kadzinga F."/>
            <person name="Kantor R.S."/>
            <person name="Harrison S.T.L."/>
            <person name="Banfield J.F."/>
        </authorList>
    </citation>
    <scope>NUCLEOTIDE SEQUENCE</scope>
    <source>
        <strain evidence="2">SCN18_13_7_16_R3_B_64_19</strain>
    </source>
</reference>
<dbReference type="Proteomes" id="UP000664800">
    <property type="component" value="Unassembled WGS sequence"/>
</dbReference>
<proteinExistence type="predicted"/>